<keyword evidence="2" id="KW-0732">Signal</keyword>
<feature type="region of interest" description="Disordered" evidence="1">
    <location>
        <begin position="98"/>
        <end position="124"/>
    </location>
</feature>
<feature type="region of interest" description="Disordered" evidence="1">
    <location>
        <begin position="261"/>
        <end position="293"/>
    </location>
</feature>
<accession>A0A3R7MZ30</accession>
<evidence type="ECO:0000256" key="2">
    <source>
        <dbReference type="SAM" id="SignalP"/>
    </source>
</evidence>
<keyword evidence="4" id="KW-1185">Reference proteome</keyword>
<organism evidence="3 4">
    <name type="scientific">Penaeus vannamei</name>
    <name type="common">Whiteleg shrimp</name>
    <name type="synonym">Litopenaeus vannamei</name>
    <dbReference type="NCBI Taxonomy" id="6689"/>
    <lineage>
        <taxon>Eukaryota</taxon>
        <taxon>Metazoa</taxon>
        <taxon>Ecdysozoa</taxon>
        <taxon>Arthropoda</taxon>
        <taxon>Crustacea</taxon>
        <taxon>Multicrustacea</taxon>
        <taxon>Malacostraca</taxon>
        <taxon>Eumalacostraca</taxon>
        <taxon>Eucarida</taxon>
        <taxon>Decapoda</taxon>
        <taxon>Dendrobranchiata</taxon>
        <taxon>Penaeoidea</taxon>
        <taxon>Penaeidae</taxon>
        <taxon>Penaeus</taxon>
    </lineage>
</organism>
<feature type="region of interest" description="Disordered" evidence="1">
    <location>
        <begin position="173"/>
        <end position="208"/>
    </location>
</feature>
<evidence type="ECO:0000313" key="3">
    <source>
        <dbReference type="EMBL" id="ROT73106.1"/>
    </source>
</evidence>
<feature type="signal peptide" evidence="2">
    <location>
        <begin position="1"/>
        <end position="17"/>
    </location>
</feature>
<dbReference type="OrthoDB" id="6382578at2759"/>
<evidence type="ECO:0000256" key="1">
    <source>
        <dbReference type="SAM" id="MobiDB-lite"/>
    </source>
</evidence>
<name>A0A3R7MZ30_PENVA</name>
<feature type="compositionally biased region" description="Basic and acidic residues" evidence="1">
    <location>
        <begin position="272"/>
        <end position="293"/>
    </location>
</feature>
<feature type="compositionally biased region" description="Acidic residues" evidence="1">
    <location>
        <begin position="187"/>
        <end position="198"/>
    </location>
</feature>
<dbReference type="AlphaFoldDB" id="A0A3R7MZ30"/>
<protein>
    <submittedName>
        <fullName evidence="3">Uncharacterized protein</fullName>
    </submittedName>
</protein>
<sequence length="293" mass="33077">MKLSAALLLGVATLVSCAPQEFTPEAEVVEPVSTRGGDAGDGDYDTDYYDPDYSLGFGPGSRFPPRRFIFFNLTPSTDQKPESLHSIFRRLFTSLFSGPGGEDDQTASDDGFPFPAFDSPKPDDYPDNYANETHHVHDINGTRVEVNRTITKKTGDFGTFFHNLQVVRFVPDWDDDGDAGTGGQDDTVIEEEPQEVPQEDPAKNQEPHVRRRRWLANFARSFLGDLLLRNYPAEAPKKKLEKEFGELEELGEMRAPRLSYEGDTDVNFRTSNLRDEPDAQDFRAMSMRRDPKR</sequence>
<comment type="caution">
    <text evidence="3">The sequence shown here is derived from an EMBL/GenBank/DDBJ whole genome shotgun (WGS) entry which is preliminary data.</text>
</comment>
<reference evidence="3 4" key="1">
    <citation type="submission" date="2018-04" db="EMBL/GenBank/DDBJ databases">
        <authorList>
            <person name="Zhang X."/>
            <person name="Yuan J."/>
            <person name="Li F."/>
            <person name="Xiang J."/>
        </authorList>
    </citation>
    <scope>NUCLEOTIDE SEQUENCE [LARGE SCALE GENOMIC DNA]</scope>
    <source>
        <tissue evidence="3">Muscle</tissue>
    </source>
</reference>
<dbReference type="Proteomes" id="UP000283509">
    <property type="component" value="Unassembled WGS sequence"/>
</dbReference>
<reference evidence="3 4" key="2">
    <citation type="submission" date="2019-01" db="EMBL/GenBank/DDBJ databases">
        <title>The decoding of complex shrimp genome reveals the adaptation for benthos swimmer, frequently molting mechanism and breeding impact on genome.</title>
        <authorList>
            <person name="Sun Y."/>
            <person name="Gao Y."/>
            <person name="Yu Y."/>
        </authorList>
    </citation>
    <scope>NUCLEOTIDE SEQUENCE [LARGE SCALE GENOMIC DNA]</scope>
    <source>
        <tissue evidence="3">Muscle</tissue>
    </source>
</reference>
<feature type="chain" id="PRO_5018735082" evidence="2">
    <location>
        <begin position="18"/>
        <end position="293"/>
    </location>
</feature>
<gene>
    <name evidence="3" type="ORF">C7M84_008477</name>
</gene>
<proteinExistence type="predicted"/>
<dbReference type="EMBL" id="QCYY01002064">
    <property type="protein sequence ID" value="ROT73106.1"/>
    <property type="molecule type" value="Genomic_DNA"/>
</dbReference>
<evidence type="ECO:0000313" key="4">
    <source>
        <dbReference type="Proteomes" id="UP000283509"/>
    </source>
</evidence>
<dbReference type="PROSITE" id="PS51257">
    <property type="entry name" value="PROKAR_LIPOPROTEIN"/>
    <property type="match status" value="1"/>
</dbReference>